<evidence type="ECO:0000313" key="3">
    <source>
        <dbReference type="Proteomes" id="UP000594464"/>
    </source>
</evidence>
<dbReference type="EMBL" id="CP048620">
    <property type="protein sequence ID" value="QPJ65889.1"/>
    <property type="molecule type" value="Genomic_DNA"/>
</dbReference>
<feature type="domain" description="Methyltransferase type 11" evidence="1">
    <location>
        <begin position="52"/>
        <end position="145"/>
    </location>
</feature>
<dbReference type="KEGG" id="nva:G3M78_10990"/>
<gene>
    <name evidence="2" type="ORF">G3M78_10990</name>
</gene>
<dbReference type="CDD" id="cd02440">
    <property type="entry name" value="AdoMet_MTases"/>
    <property type="match status" value="1"/>
</dbReference>
<dbReference type="GO" id="GO:0008757">
    <property type="term" value="F:S-adenosylmethionine-dependent methyltransferase activity"/>
    <property type="evidence" value="ECO:0007669"/>
    <property type="project" value="InterPro"/>
</dbReference>
<dbReference type="Pfam" id="PF08241">
    <property type="entry name" value="Methyltransf_11"/>
    <property type="match status" value="1"/>
</dbReference>
<dbReference type="SUPFAM" id="SSF53335">
    <property type="entry name" value="S-adenosyl-L-methionine-dependent methyltransferases"/>
    <property type="match status" value="1"/>
</dbReference>
<dbReference type="InterPro" id="IPR013216">
    <property type="entry name" value="Methyltransf_11"/>
</dbReference>
<keyword evidence="2" id="KW-0808">Transferase</keyword>
<protein>
    <submittedName>
        <fullName evidence="2">Methyltransferase domain-containing protein</fullName>
    </submittedName>
</protein>
<evidence type="ECO:0000259" key="1">
    <source>
        <dbReference type="Pfam" id="PF08241"/>
    </source>
</evidence>
<dbReference type="InterPro" id="IPR029063">
    <property type="entry name" value="SAM-dependent_MTases_sf"/>
</dbReference>
<reference evidence="3" key="1">
    <citation type="submission" date="2020-02" db="EMBL/GenBank/DDBJ databases">
        <title>Genomic and physiological characterization of two novel Nitrospinaceae genera.</title>
        <authorList>
            <person name="Mueller A.J."/>
            <person name="Jung M.-Y."/>
            <person name="Strachan C.R."/>
            <person name="Herbold C.W."/>
            <person name="Kirkegaard R.H."/>
            <person name="Daims H."/>
        </authorList>
    </citation>
    <scope>NUCLEOTIDE SEQUENCE [LARGE SCALE GENOMIC DNA]</scope>
</reference>
<keyword evidence="2" id="KW-0489">Methyltransferase</keyword>
<dbReference type="PANTHER" id="PTHR43861">
    <property type="entry name" value="TRANS-ACONITATE 2-METHYLTRANSFERASE-RELATED"/>
    <property type="match status" value="1"/>
</dbReference>
<dbReference type="Proteomes" id="UP000594464">
    <property type="component" value="Chromosome"/>
</dbReference>
<proteinExistence type="predicted"/>
<dbReference type="GO" id="GO:0032259">
    <property type="term" value="P:methylation"/>
    <property type="evidence" value="ECO:0007669"/>
    <property type="project" value="UniProtKB-KW"/>
</dbReference>
<sequence length="254" mass="28651">MKPINASSDLQEKIFESFSRRAESYDQYASIQKLMADRLASFLPHSTPASIVEIGCGTGFFSQHLFRLNPPRLTLNDLSPKMLEQVQKHPDFKKQTNCISGDAALTHFDPCDLVTGNAVFQWFSEPESPLKNFKSVLNPGGKILFNLFGPATLQEMRAVAGIDSPTTFHTLEQIKQSLYALGFKIDFAISELEETYFQNTQSLLKHLHSIGAAPIRKLSYSQMKRLIRDYDANFSTPKGVLARWEIVYFSAHLP</sequence>
<organism evidence="2 3">
    <name type="scientific">Candidatus Nitrohelix vancouverensis</name>
    <dbReference type="NCBI Taxonomy" id="2705534"/>
    <lineage>
        <taxon>Bacteria</taxon>
        <taxon>Pseudomonadati</taxon>
        <taxon>Nitrospinota/Tectimicrobiota group</taxon>
        <taxon>Nitrospinota</taxon>
        <taxon>Nitrospinia</taxon>
        <taxon>Nitrospinales</taxon>
        <taxon>Nitrospinaceae</taxon>
        <taxon>Candidatus Nitrohelix</taxon>
    </lineage>
</organism>
<evidence type="ECO:0000313" key="2">
    <source>
        <dbReference type="EMBL" id="QPJ65889.1"/>
    </source>
</evidence>
<accession>A0A7T0C3I6</accession>
<name>A0A7T0C3I6_9BACT</name>
<dbReference type="AlphaFoldDB" id="A0A7T0C3I6"/>
<dbReference type="Gene3D" id="3.40.50.150">
    <property type="entry name" value="Vaccinia Virus protein VP39"/>
    <property type="match status" value="1"/>
</dbReference>